<evidence type="ECO:0000256" key="5">
    <source>
        <dbReference type="ARBA" id="ARBA00022676"/>
    </source>
</evidence>
<evidence type="ECO:0000256" key="12">
    <source>
        <dbReference type="PIRSR" id="PIRSR000477-2"/>
    </source>
</evidence>
<dbReference type="EMBL" id="CAJGYM010000043">
    <property type="protein sequence ID" value="CAD6194311.1"/>
    <property type="molecule type" value="Genomic_DNA"/>
</dbReference>
<dbReference type="GO" id="GO:0009116">
    <property type="term" value="P:nucleoside metabolic process"/>
    <property type="evidence" value="ECO:0007669"/>
    <property type="project" value="InterPro"/>
</dbReference>
<evidence type="ECO:0000256" key="9">
    <source>
        <dbReference type="ARBA" id="ARBA00023950"/>
    </source>
</evidence>
<comment type="catalytic activity">
    <reaction evidence="8">
        <text>2'-deoxyguanosine + phosphate = 2-deoxy-alpha-D-ribose 1-phosphate + guanine</text>
        <dbReference type="Rhea" id="RHEA:27738"/>
        <dbReference type="ChEBI" id="CHEBI:16235"/>
        <dbReference type="ChEBI" id="CHEBI:17172"/>
        <dbReference type="ChEBI" id="CHEBI:43474"/>
        <dbReference type="ChEBI" id="CHEBI:57259"/>
        <dbReference type="EC" id="2.4.2.1"/>
    </reaction>
</comment>
<proteinExistence type="inferred from homology"/>
<dbReference type="PANTHER" id="PTHR11904">
    <property type="entry name" value="METHYLTHIOADENOSINE/PURINE NUCLEOSIDE PHOSPHORYLASE"/>
    <property type="match status" value="1"/>
</dbReference>
<comment type="function">
    <text evidence="11">The purine nucleoside phosphorylases catalyze the phosphorolytic breakdown of the N-glycosidic bond in the beta-(deoxy)ribonucleoside molecules, with the formation of the corresponding free purine bases and pentose-1-phosphate.</text>
</comment>
<evidence type="ECO:0000256" key="2">
    <source>
        <dbReference type="ARBA" id="ARBA00006751"/>
    </source>
</evidence>
<comment type="similarity">
    <text evidence="2 11">Belongs to the PNP/MTAP phosphorylase family.</text>
</comment>
<feature type="binding site" evidence="12">
    <location>
        <position position="219"/>
    </location>
    <ligand>
        <name>a purine D-ribonucleoside</name>
        <dbReference type="ChEBI" id="CHEBI:142355"/>
    </ligand>
</feature>
<dbReference type="CDD" id="cd09009">
    <property type="entry name" value="PNP-EcPNPII_like"/>
    <property type="match status" value="1"/>
</dbReference>
<reference evidence="14" key="1">
    <citation type="submission" date="2020-10" db="EMBL/GenBank/DDBJ databases">
        <authorList>
            <person name="Kikuchi T."/>
        </authorList>
    </citation>
    <scope>NUCLEOTIDE SEQUENCE</scope>
    <source>
        <strain evidence="14">NKZ352</strain>
    </source>
</reference>
<gene>
    <name evidence="14" type="ORF">CAUJ_LOCUS10230</name>
</gene>
<dbReference type="InterPro" id="IPR011270">
    <property type="entry name" value="Pur_Nuc_Pase_Ino/Guo-sp"/>
</dbReference>
<feature type="binding site" evidence="12">
    <location>
        <position position="83"/>
    </location>
    <ligand>
        <name>phosphate</name>
        <dbReference type="ChEBI" id="CHEBI:43474"/>
    </ligand>
</feature>
<accession>A0A8S1HIR7</accession>
<dbReference type="NCBIfam" id="NF006054">
    <property type="entry name" value="PRK08202.1"/>
    <property type="match status" value="1"/>
</dbReference>
<dbReference type="NCBIfam" id="TIGR01697">
    <property type="entry name" value="PNPH-PUNA-XAPA"/>
    <property type="match status" value="1"/>
</dbReference>
<evidence type="ECO:0000313" key="14">
    <source>
        <dbReference type="EMBL" id="CAD6194311.1"/>
    </source>
</evidence>
<feature type="domain" description="Nucleoside phosphorylase" evidence="13">
    <location>
        <begin position="45"/>
        <end position="298"/>
    </location>
</feature>
<comment type="caution">
    <text evidence="14">The sequence shown here is derived from an EMBL/GenBank/DDBJ whole genome shotgun (WGS) entry which is preliminary data.</text>
</comment>
<evidence type="ECO:0000256" key="8">
    <source>
        <dbReference type="ARBA" id="ARBA00023929"/>
    </source>
</evidence>
<name>A0A8S1HIR7_9PELO</name>
<dbReference type="PIRSF" id="PIRSF000477">
    <property type="entry name" value="PurNPase"/>
    <property type="match status" value="1"/>
</dbReference>
<dbReference type="GO" id="GO:0004731">
    <property type="term" value="F:purine-nucleoside phosphorylase activity"/>
    <property type="evidence" value="ECO:0007669"/>
    <property type="project" value="UniProtKB-EC"/>
</dbReference>
<comment type="catalytic activity">
    <reaction evidence="10">
        <text>guanosine + phosphate = alpha-D-ribose 1-phosphate + guanine</text>
        <dbReference type="Rhea" id="RHEA:13233"/>
        <dbReference type="ChEBI" id="CHEBI:16235"/>
        <dbReference type="ChEBI" id="CHEBI:16750"/>
        <dbReference type="ChEBI" id="CHEBI:43474"/>
        <dbReference type="ChEBI" id="CHEBI:57720"/>
        <dbReference type="EC" id="2.4.2.1"/>
    </reaction>
</comment>
<evidence type="ECO:0000259" key="13">
    <source>
        <dbReference type="Pfam" id="PF01048"/>
    </source>
</evidence>
<dbReference type="InterPro" id="IPR000845">
    <property type="entry name" value="Nucleoside_phosphorylase_d"/>
</dbReference>
<feature type="binding site" evidence="12">
    <location>
        <position position="261"/>
    </location>
    <ligand>
        <name>a purine D-ribonucleoside</name>
        <dbReference type="ChEBI" id="CHEBI:142355"/>
    </ligand>
</feature>
<feature type="binding site" evidence="12">
    <location>
        <begin position="103"/>
        <end position="105"/>
    </location>
    <ligand>
        <name>phosphate</name>
        <dbReference type="ChEBI" id="CHEBI:43474"/>
    </ligand>
</feature>
<keyword evidence="5 11" id="KW-0328">Glycosyltransferase</keyword>
<feature type="binding site" evidence="12">
    <location>
        <position position="238"/>
    </location>
    <ligand>
        <name>phosphate</name>
        <dbReference type="ChEBI" id="CHEBI:43474"/>
    </ligand>
</feature>
<evidence type="ECO:0000256" key="11">
    <source>
        <dbReference type="PIRNR" id="PIRNR000477"/>
    </source>
</evidence>
<evidence type="ECO:0000256" key="6">
    <source>
        <dbReference type="ARBA" id="ARBA00022679"/>
    </source>
</evidence>
<dbReference type="PANTHER" id="PTHR11904:SF9">
    <property type="entry name" value="PURINE NUCLEOSIDE PHOSPHORYLASE-RELATED"/>
    <property type="match status" value="1"/>
</dbReference>
<dbReference type="AlphaFoldDB" id="A0A8S1HIR7"/>
<feature type="binding site" evidence="12">
    <location>
        <position position="52"/>
    </location>
    <ligand>
        <name>phosphate</name>
        <dbReference type="ChEBI" id="CHEBI:43474"/>
    </ligand>
</feature>
<evidence type="ECO:0000256" key="10">
    <source>
        <dbReference type="ARBA" id="ARBA00023970"/>
    </source>
</evidence>
<feature type="binding site" evidence="12">
    <location>
        <position position="136"/>
    </location>
    <ligand>
        <name>phosphate</name>
        <dbReference type="ChEBI" id="CHEBI:43474"/>
    </ligand>
</feature>
<comment type="catalytic activity">
    <reaction evidence="9">
        <text>2'-deoxyinosine + phosphate = 2-deoxy-alpha-D-ribose 1-phosphate + hypoxanthine</text>
        <dbReference type="Rhea" id="RHEA:27750"/>
        <dbReference type="ChEBI" id="CHEBI:17368"/>
        <dbReference type="ChEBI" id="CHEBI:28997"/>
        <dbReference type="ChEBI" id="CHEBI:43474"/>
        <dbReference type="ChEBI" id="CHEBI:57259"/>
        <dbReference type="EC" id="2.4.2.1"/>
    </reaction>
</comment>
<evidence type="ECO:0000256" key="7">
    <source>
        <dbReference type="ARBA" id="ARBA00023918"/>
    </source>
</evidence>
<comment type="pathway">
    <text evidence="1 11">Purine metabolism; purine nucleoside salvage.</text>
</comment>
<evidence type="ECO:0000313" key="15">
    <source>
        <dbReference type="Proteomes" id="UP000835052"/>
    </source>
</evidence>
<dbReference type="InterPro" id="IPR035994">
    <property type="entry name" value="Nucleoside_phosphorylase_sf"/>
</dbReference>
<comment type="catalytic activity">
    <reaction evidence="7">
        <text>inosine + phosphate = alpha-D-ribose 1-phosphate + hypoxanthine</text>
        <dbReference type="Rhea" id="RHEA:27646"/>
        <dbReference type="ChEBI" id="CHEBI:17368"/>
        <dbReference type="ChEBI" id="CHEBI:17596"/>
        <dbReference type="ChEBI" id="CHEBI:43474"/>
        <dbReference type="ChEBI" id="CHEBI:57720"/>
        <dbReference type="EC" id="2.4.2.1"/>
    </reaction>
</comment>
<protein>
    <recommendedName>
        <fullName evidence="4 11">Purine nucleoside phosphorylase</fullName>
        <ecNumber evidence="3 11">2.4.2.1</ecNumber>
    </recommendedName>
    <alternativeName>
        <fullName evidence="11">Inosine-guanosine phosphorylase</fullName>
    </alternativeName>
</protein>
<keyword evidence="6 11" id="KW-0808">Transferase</keyword>
<evidence type="ECO:0000256" key="1">
    <source>
        <dbReference type="ARBA" id="ARBA00005058"/>
    </source>
</evidence>
<dbReference type="EC" id="2.4.2.1" evidence="3 11"/>
<sequence>MVAEKGTEPLTLQELLELKIDASNFMDNVAVAKAIKLQIGEFKPEIGIICGSGLTPIGEQLEKAIIVPYSQIPGFPRAEVPGHTAALAFGELEGKKIMCMLGRFHPYEYNMDLTLCSMPVRIMHLLGVQTLIVSNAAGAINRNFEFGDLMLIKDQIFLPGLAGYSPIVKLKDPHFGNCFVSMHSAYDKSLRTLAKKVAKDIDLKLHEGIYVMSGGPQYESPAEVMLYKTVGADALGMSTCHEVTVARQCGIRVVGFSLITNIGNLDADNAAEVTHDEVLDVAKFAANHATKFVRQLVKELDDYTVPPLLDKKTKERMPMYVHEF</sequence>
<evidence type="ECO:0000256" key="4">
    <source>
        <dbReference type="ARBA" id="ARBA00013834"/>
    </source>
</evidence>
<organism evidence="14 15">
    <name type="scientific">Caenorhabditis auriculariae</name>
    <dbReference type="NCBI Taxonomy" id="2777116"/>
    <lineage>
        <taxon>Eukaryota</taxon>
        <taxon>Metazoa</taxon>
        <taxon>Ecdysozoa</taxon>
        <taxon>Nematoda</taxon>
        <taxon>Chromadorea</taxon>
        <taxon>Rhabditida</taxon>
        <taxon>Rhabditina</taxon>
        <taxon>Rhabditomorpha</taxon>
        <taxon>Rhabditoidea</taxon>
        <taxon>Rhabditidae</taxon>
        <taxon>Peloderinae</taxon>
        <taxon>Caenorhabditis</taxon>
    </lineage>
</organism>
<dbReference type="InterPro" id="IPR011268">
    <property type="entry name" value="Purine_phosphorylase"/>
</dbReference>
<evidence type="ECO:0000256" key="3">
    <source>
        <dbReference type="ARBA" id="ARBA00011886"/>
    </source>
</evidence>
<dbReference type="OrthoDB" id="10261782at2759"/>
<dbReference type="NCBIfam" id="TIGR01700">
    <property type="entry name" value="PNPH"/>
    <property type="match status" value="1"/>
</dbReference>
<dbReference type="SUPFAM" id="SSF53167">
    <property type="entry name" value="Purine and uridine phosphorylases"/>
    <property type="match status" value="1"/>
</dbReference>
<dbReference type="Proteomes" id="UP000835052">
    <property type="component" value="Unassembled WGS sequence"/>
</dbReference>
<dbReference type="Pfam" id="PF01048">
    <property type="entry name" value="PNP_UDP_1"/>
    <property type="match status" value="1"/>
</dbReference>
<dbReference type="GO" id="GO:0005737">
    <property type="term" value="C:cytoplasm"/>
    <property type="evidence" value="ECO:0007669"/>
    <property type="project" value="TreeGrafter"/>
</dbReference>
<keyword evidence="15" id="KW-1185">Reference proteome</keyword>
<dbReference type="Gene3D" id="3.40.50.1580">
    <property type="entry name" value="Nucleoside phosphorylase domain"/>
    <property type="match status" value="1"/>
</dbReference>